<comment type="caution">
    <text evidence="2">The sequence shown here is derived from an EMBL/GenBank/DDBJ whole genome shotgun (WGS) entry which is preliminary data.</text>
</comment>
<sequence length="155" mass="16416">MCHSGLQCPYGCAVPCSCGLDSHRWKRRCPEGTFDHSVTLLEVCGSWPESFGLRHMSSVDATDEGLRERLAEAMSESPSRDIVGSGTDAMAAAENQPAEKSNHACRGLPCRSRSLTSSLQNGPSSPYFGDGRPATAVNVHAGAGYVTGQFPSLAL</sequence>
<evidence type="ECO:0000313" key="3">
    <source>
        <dbReference type="Proteomes" id="UP001239994"/>
    </source>
</evidence>
<proteinExistence type="predicted"/>
<evidence type="ECO:0000256" key="1">
    <source>
        <dbReference type="SAM" id="MobiDB-lite"/>
    </source>
</evidence>
<gene>
    <name evidence="2" type="ORF">P4O66_003161</name>
</gene>
<protein>
    <submittedName>
        <fullName evidence="2">Uncharacterized protein</fullName>
    </submittedName>
</protein>
<feature type="region of interest" description="Disordered" evidence="1">
    <location>
        <begin position="73"/>
        <end position="105"/>
    </location>
</feature>
<dbReference type="AlphaFoldDB" id="A0AAD9DN44"/>
<name>A0AAD9DN44_9TELE</name>
<reference evidence="2" key="1">
    <citation type="submission" date="2023-03" db="EMBL/GenBank/DDBJ databases">
        <title>Electrophorus voltai genome.</title>
        <authorList>
            <person name="Bian C."/>
        </authorList>
    </citation>
    <scope>NUCLEOTIDE SEQUENCE</scope>
    <source>
        <strain evidence="2">CB-2022</strain>
        <tissue evidence="2">Muscle</tissue>
    </source>
</reference>
<dbReference type="Proteomes" id="UP001239994">
    <property type="component" value="Unassembled WGS sequence"/>
</dbReference>
<keyword evidence="3" id="KW-1185">Reference proteome</keyword>
<organism evidence="2 3">
    <name type="scientific">Electrophorus voltai</name>
    <dbReference type="NCBI Taxonomy" id="2609070"/>
    <lineage>
        <taxon>Eukaryota</taxon>
        <taxon>Metazoa</taxon>
        <taxon>Chordata</taxon>
        <taxon>Craniata</taxon>
        <taxon>Vertebrata</taxon>
        <taxon>Euteleostomi</taxon>
        <taxon>Actinopterygii</taxon>
        <taxon>Neopterygii</taxon>
        <taxon>Teleostei</taxon>
        <taxon>Ostariophysi</taxon>
        <taxon>Gymnotiformes</taxon>
        <taxon>Gymnotoidei</taxon>
        <taxon>Gymnotidae</taxon>
        <taxon>Electrophorus</taxon>
    </lineage>
</organism>
<evidence type="ECO:0000313" key="2">
    <source>
        <dbReference type="EMBL" id="KAK1785777.1"/>
    </source>
</evidence>
<dbReference type="EMBL" id="JAROKS010000025">
    <property type="protein sequence ID" value="KAK1785777.1"/>
    <property type="molecule type" value="Genomic_DNA"/>
</dbReference>
<accession>A0AAD9DN44</accession>